<proteinExistence type="inferred from homology"/>
<evidence type="ECO:0000313" key="7">
    <source>
        <dbReference type="EMBL" id="BBM37016.1"/>
    </source>
</evidence>
<dbReference type="InterPro" id="IPR051798">
    <property type="entry name" value="Class-II_PLP-Dep_Aminotrans"/>
</dbReference>
<dbReference type="Proteomes" id="UP000321606">
    <property type="component" value="Chromosome"/>
</dbReference>
<feature type="domain" description="Aminotransferase class I/classII large" evidence="6">
    <location>
        <begin position="33"/>
        <end position="381"/>
    </location>
</feature>
<evidence type="ECO:0000313" key="8">
    <source>
        <dbReference type="Proteomes" id="UP000321606"/>
    </source>
</evidence>
<sequence length="391" mass="45528">MSNFDRIIDRYGTNSAKWDSFIQGKKGEYLHMAVADMDFRSPEEMINKMNEIVNHGVFGYTILPESYYQSVINWFSKKHNWEIDKDWIVYSPRIGISISLIIQNITEVGDGIILQTPAYPMLNDVIVKNKRKIIRNPLILKNGKYEMNLSKLEEKIDKNTKIFLLCNPHNPTGKVFLREELEEIVEFCKKHNLILISDEIHCDLVFSPYKHIPITSISKDAENLGIVCNSITKTFNVPGVIASNLIIPNKQIREQVSEILDKAIIHNPNIFGAGITEEAYNKCEYWVEEVMNYIKKNKEYLEKYISEKIPQLEVIKSEGTYLVWVDYRKLNIPEEELNRILLEKAKLKIYTGSHFGEEGKGFIRVNLATPKKNIEEFLNRFYNVLKEEKLI</sequence>
<dbReference type="AlphaFoldDB" id="A0A510JD47"/>
<dbReference type="Pfam" id="PF00155">
    <property type="entry name" value="Aminotran_1_2"/>
    <property type="match status" value="1"/>
</dbReference>
<evidence type="ECO:0000256" key="2">
    <source>
        <dbReference type="ARBA" id="ARBA00012224"/>
    </source>
</evidence>
<dbReference type="InterPro" id="IPR015424">
    <property type="entry name" value="PyrdxlP-dep_Trfase"/>
</dbReference>
<dbReference type="GO" id="GO:0030170">
    <property type="term" value="F:pyridoxal phosphate binding"/>
    <property type="evidence" value="ECO:0007669"/>
    <property type="project" value="InterPro"/>
</dbReference>
<dbReference type="RefSeq" id="WP_026738157.1">
    <property type="nucleotide sequence ID" value="NZ_AP019822.1"/>
</dbReference>
<keyword evidence="3" id="KW-0663">Pyridoxal phosphate</keyword>
<keyword evidence="7" id="KW-0808">Transferase</keyword>
<accession>A0A510JD47</accession>
<dbReference type="SUPFAM" id="SSF53383">
    <property type="entry name" value="PLP-dependent transferases"/>
    <property type="match status" value="1"/>
</dbReference>
<dbReference type="GO" id="GO:0008483">
    <property type="term" value="F:transaminase activity"/>
    <property type="evidence" value="ECO:0007669"/>
    <property type="project" value="UniProtKB-KW"/>
</dbReference>
<dbReference type="Gene3D" id="3.40.640.10">
    <property type="entry name" value="Type I PLP-dependent aspartate aminotransferase-like (Major domain)"/>
    <property type="match status" value="1"/>
</dbReference>
<dbReference type="InterPro" id="IPR015421">
    <property type="entry name" value="PyrdxlP-dep_Trfase_major"/>
</dbReference>
<dbReference type="InterPro" id="IPR015422">
    <property type="entry name" value="PyrdxlP-dep_Trfase_small"/>
</dbReference>
<evidence type="ECO:0000256" key="3">
    <source>
        <dbReference type="ARBA" id="ARBA00022898"/>
    </source>
</evidence>
<gene>
    <name evidence="7" type="ORF">JCM16774_1962</name>
</gene>
<evidence type="ECO:0000256" key="5">
    <source>
        <dbReference type="ARBA" id="ARBA00037974"/>
    </source>
</evidence>
<evidence type="ECO:0000256" key="1">
    <source>
        <dbReference type="ARBA" id="ARBA00001933"/>
    </source>
</evidence>
<dbReference type="EC" id="4.4.1.13" evidence="2"/>
<dbReference type="OrthoDB" id="9802872at2"/>
<dbReference type="InterPro" id="IPR027619">
    <property type="entry name" value="C-S_lyase_PatB-like"/>
</dbReference>
<dbReference type="InterPro" id="IPR004839">
    <property type="entry name" value="Aminotransferase_I/II_large"/>
</dbReference>
<comment type="similarity">
    <text evidence="5">Belongs to the class-II pyridoxal-phosphate-dependent aminotransferase family. MalY/PatB cystathionine beta-lyase subfamily.</text>
</comment>
<organism evidence="7 8">
    <name type="scientific">Pseudoleptotrichia goodfellowii</name>
    <dbReference type="NCBI Taxonomy" id="157692"/>
    <lineage>
        <taxon>Bacteria</taxon>
        <taxon>Fusobacteriati</taxon>
        <taxon>Fusobacteriota</taxon>
        <taxon>Fusobacteriia</taxon>
        <taxon>Fusobacteriales</taxon>
        <taxon>Leptotrichiaceae</taxon>
        <taxon>Pseudoleptotrichia</taxon>
    </lineage>
</organism>
<keyword evidence="4" id="KW-0456">Lyase</keyword>
<keyword evidence="7" id="KW-0032">Aminotransferase</keyword>
<dbReference type="STRING" id="714315.GCA_000516535_01969"/>
<dbReference type="EMBL" id="AP019822">
    <property type="protein sequence ID" value="BBM37016.1"/>
    <property type="molecule type" value="Genomic_DNA"/>
</dbReference>
<reference evidence="7 8" key="1">
    <citation type="submission" date="2019-07" db="EMBL/GenBank/DDBJ databases">
        <title>Complete Genome Sequence of Leptotrichia goodfellowii Strain JCM 16774.</title>
        <authorList>
            <person name="Watanabe S."/>
            <person name="Cui L."/>
        </authorList>
    </citation>
    <scope>NUCLEOTIDE SEQUENCE [LARGE SCALE GENOMIC DNA]</scope>
    <source>
        <strain evidence="7 8">JCM16774</strain>
    </source>
</reference>
<name>A0A510JD47_9FUSO</name>
<dbReference type="PANTHER" id="PTHR43525">
    <property type="entry name" value="PROTEIN MALY"/>
    <property type="match status" value="1"/>
</dbReference>
<protein>
    <recommendedName>
        <fullName evidence="2">cysteine-S-conjugate beta-lyase</fullName>
        <ecNumber evidence="2">4.4.1.13</ecNumber>
    </recommendedName>
</protein>
<dbReference type="NCBIfam" id="TIGR04350">
    <property type="entry name" value="C_S_lyase_PatB"/>
    <property type="match status" value="1"/>
</dbReference>
<dbReference type="PANTHER" id="PTHR43525:SF1">
    <property type="entry name" value="PROTEIN MALY"/>
    <property type="match status" value="1"/>
</dbReference>
<dbReference type="CDD" id="cd00609">
    <property type="entry name" value="AAT_like"/>
    <property type="match status" value="1"/>
</dbReference>
<evidence type="ECO:0000259" key="6">
    <source>
        <dbReference type="Pfam" id="PF00155"/>
    </source>
</evidence>
<dbReference type="GO" id="GO:0047804">
    <property type="term" value="F:cysteine-S-conjugate beta-lyase activity"/>
    <property type="evidence" value="ECO:0007669"/>
    <property type="project" value="UniProtKB-EC"/>
</dbReference>
<comment type="cofactor">
    <cofactor evidence="1">
        <name>pyridoxal 5'-phosphate</name>
        <dbReference type="ChEBI" id="CHEBI:597326"/>
    </cofactor>
</comment>
<evidence type="ECO:0000256" key="4">
    <source>
        <dbReference type="ARBA" id="ARBA00023239"/>
    </source>
</evidence>
<dbReference type="KEGG" id="lgo:JCM16774_1962"/>
<dbReference type="Gene3D" id="3.90.1150.10">
    <property type="entry name" value="Aspartate Aminotransferase, domain 1"/>
    <property type="match status" value="1"/>
</dbReference>